<organism evidence="1">
    <name type="scientific">Tetraodon nigroviridis</name>
    <name type="common">Spotted green pufferfish</name>
    <name type="synonym">Chelonodon nigroviridis</name>
    <dbReference type="NCBI Taxonomy" id="99883"/>
    <lineage>
        <taxon>Eukaryota</taxon>
        <taxon>Metazoa</taxon>
        <taxon>Chordata</taxon>
        <taxon>Craniata</taxon>
        <taxon>Vertebrata</taxon>
        <taxon>Euteleostomi</taxon>
        <taxon>Actinopterygii</taxon>
        <taxon>Neopterygii</taxon>
        <taxon>Teleostei</taxon>
        <taxon>Neoteleostei</taxon>
        <taxon>Acanthomorphata</taxon>
        <taxon>Eupercaria</taxon>
        <taxon>Tetraodontiformes</taxon>
        <taxon>Tetradontoidea</taxon>
        <taxon>Tetraodontidae</taxon>
        <taxon>Tetraodon</taxon>
    </lineage>
</organism>
<reference evidence="1" key="1">
    <citation type="journal article" date="2004" name="Nature">
        <title>Genome duplication in the teleost fish Tetraodon nigroviridis reveals the early vertebrate proto-karyotype.</title>
        <authorList>
            <person name="Jaillon O."/>
            <person name="Aury J.-M."/>
            <person name="Brunet F."/>
            <person name="Petit J.-L."/>
            <person name="Stange-Thomann N."/>
            <person name="Mauceli E."/>
            <person name="Bouneau L."/>
            <person name="Fischer C."/>
            <person name="Ozouf-Costaz C."/>
            <person name="Bernot A."/>
            <person name="Nicaud S."/>
            <person name="Jaffe D."/>
            <person name="Fisher S."/>
            <person name="Lutfalla G."/>
            <person name="Dossat C."/>
            <person name="Segurens B."/>
            <person name="Dasilva C."/>
            <person name="Salanoubat M."/>
            <person name="Levy M."/>
            <person name="Boudet N."/>
            <person name="Castellano S."/>
            <person name="Anthouard V."/>
            <person name="Jubin C."/>
            <person name="Castelli V."/>
            <person name="Katinka M."/>
            <person name="Vacherie B."/>
            <person name="Biemont C."/>
            <person name="Skalli Z."/>
            <person name="Cattolico L."/>
            <person name="Poulain J."/>
            <person name="De Berardinis V."/>
            <person name="Cruaud C."/>
            <person name="Duprat S."/>
            <person name="Brottier P."/>
            <person name="Coutanceau J.-P."/>
            <person name="Gouzy J."/>
            <person name="Parra G."/>
            <person name="Lardier G."/>
            <person name="Chapple C."/>
            <person name="McKernan K.J."/>
            <person name="McEwan P."/>
            <person name="Bosak S."/>
            <person name="Kellis M."/>
            <person name="Volff J.-N."/>
            <person name="Guigo R."/>
            <person name="Zody M.C."/>
            <person name="Mesirov J."/>
            <person name="Lindblad-Toh K."/>
            <person name="Birren B."/>
            <person name="Nusbaum C."/>
            <person name="Kahn D."/>
            <person name="Robinson-Rechavi M."/>
            <person name="Laudet V."/>
            <person name="Schachter V."/>
            <person name="Quetier F."/>
            <person name="Saurin W."/>
            <person name="Scarpelli C."/>
            <person name="Wincker P."/>
            <person name="Lander E.S."/>
            <person name="Weissenbach J."/>
            <person name="Roest Crollius H."/>
        </authorList>
    </citation>
    <scope>NUCLEOTIDE SEQUENCE [LARGE SCALE GENOMIC DNA]</scope>
</reference>
<gene>
    <name evidence="1" type="ORF">GSTENG00037104001</name>
</gene>
<reference evidence="1" key="2">
    <citation type="submission" date="2004-02" db="EMBL/GenBank/DDBJ databases">
        <authorList>
            <consortium name="Genoscope"/>
            <consortium name="Whitehead Institute Centre for Genome Research"/>
        </authorList>
    </citation>
    <scope>NUCLEOTIDE SEQUENCE</scope>
</reference>
<feature type="non-terminal residue" evidence="1">
    <location>
        <position position="1"/>
    </location>
</feature>
<sequence length="28" mass="3056">QLTKLHQLAMQHIPLPSLGQSNPTFPGT</sequence>
<dbReference type="AlphaFoldDB" id="Q4RD93"/>
<accession>Q4RD93</accession>
<proteinExistence type="predicted"/>
<comment type="caution">
    <text evidence="1">The sequence shown here is derived from an EMBL/GenBank/DDBJ whole genome shotgun (WGS) entry which is preliminary data.</text>
</comment>
<protein>
    <submittedName>
        <fullName evidence="1">(spotted green pufferfish) hypothetical protein</fullName>
    </submittedName>
</protein>
<dbReference type="KEGG" id="tng:GSTEN00037104G001"/>
<dbReference type="EMBL" id="CAAE01017112">
    <property type="protein sequence ID" value="CAG13639.1"/>
    <property type="molecule type" value="Genomic_DNA"/>
</dbReference>
<feature type="non-terminal residue" evidence="1">
    <location>
        <position position="28"/>
    </location>
</feature>
<evidence type="ECO:0000313" key="1">
    <source>
        <dbReference type="EMBL" id="CAG13639.1"/>
    </source>
</evidence>
<name>Q4RD93_TETNG</name>